<comment type="similarity">
    <text evidence="1 6">Belongs to the cytochrome P450 family.</text>
</comment>
<evidence type="ECO:0000256" key="3">
    <source>
        <dbReference type="ARBA" id="ARBA00023002"/>
    </source>
</evidence>
<dbReference type="PROSITE" id="PS00086">
    <property type="entry name" value="CYTOCHROME_P450"/>
    <property type="match status" value="1"/>
</dbReference>
<dbReference type="InterPro" id="IPR001128">
    <property type="entry name" value="Cyt_P450"/>
</dbReference>
<feature type="transmembrane region" description="Helical" evidence="7">
    <location>
        <begin position="6"/>
        <end position="23"/>
    </location>
</feature>
<evidence type="ECO:0000313" key="9">
    <source>
        <dbReference type="Proteomes" id="UP001521222"/>
    </source>
</evidence>
<accession>A0ABR3QI10</accession>
<name>A0ABR3QI10_9PLEO</name>
<keyword evidence="4 6" id="KW-0408">Iron</keyword>
<dbReference type="InterPro" id="IPR050364">
    <property type="entry name" value="Cytochrome_P450_fung"/>
</dbReference>
<dbReference type="PANTHER" id="PTHR46300">
    <property type="entry name" value="P450, PUTATIVE (EUROFUNG)-RELATED-RELATED"/>
    <property type="match status" value="1"/>
</dbReference>
<evidence type="ECO:0000256" key="1">
    <source>
        <dbReference type="ARBA" id="ARBA00010617"/>
    </source>
</evidence>
<dbReference type="EMBL" id="JAKIXB020000054">
    <property type="protein sequence ID" value="KAL1591805.1"/>
    <property type="molecule type" value="Genomic_DNA"/>
</dbReference>
<keyword evidence="7" id="KW-0812">Transmembrane</keyword>
<keyword evidence="3 6" id="KW-0560">Oxidoreductase</keyword>
<protein>
    <recommendedName>
        <fullName evidence="10">Cytochrome P450</fullName>
    </recommendedName>
</protein>
<evidence type="ECO:0000256" key="6">
    <source>
        <dbReference type="RuleBase" id="RU000461"/>
    </source>
</evidence>
<gene>
    <name evidence="8" type="ORF">SLS59_010077</name>
</gene>
<reference evidence="8 9" key="1">
    <citation type="submission" date="2024-02" db="EMBL/GenBank/DDBJ databases">
        <title>De novo assembly and annotation of 12 fungi associated with fruit tree decline syndrome in Ontario, Canada.</title>
        <authorList>
            <person name="Sulman M."/>
            <person name="Ellouze W."/>
            <person name="Ilyukhin E."/>
        </authorList>
    </citation>
    <scope>NUCLEOTIDE SEQUENCE [LARGE SCALE GENOMIC DNA]</scope>
    <source>
        <strain evidence="8 9">M97-236</strain>
    </source>
</reference>
<dbReference type="InterPro" id="IPR002401">
    <property type="entry name" value="Cyt_P450_E_grp-I"/>
</dbReference>
<sequence>MAALSIPLVAFLSIPIVYILLKLQRSLESRGKLPLPPQPPGLPLLGNALDVIGSTKTGSQHLLFEQYARDFGEIVRVQVGPFTQYFINSDEAVKAIFDKASAASSERPRWIVSNEQICDQKNVLLLNASHPRWKQQRKVILQGMTSVPRADAGLEYLHFETAKFVKQVANDSQLAESSVGLFNEIGRYTYSAFASQTFGMDIPDEKDPAIEYIFRSGLEQILGTLPGSHLVDILPVLNRLPLALKPWERKARALFQDNKNWCDARMRRVERAIEVDAVNDSFLARVLQDEKGMGFEDRSEAAYLAFMLIIGAADTSKMSSWSFLEAMMRFPDVQEKALREIEAVVGIADRLPVYKDLDSIPYVRCLMKELWRWRPPVALGHPHITTRELTHNGVRLPVGSRIHLNAWAIGHDPNRHADPERFWPERYESDQTTSEQSKNSADVKDRDHFAFGSGRRICPGYHVAERSLAIAIMRLVWAFQIVPAPHAKLPLDSKDYPGEMPGNPGEHMPVILKVRSEAKRTVIDHEHAKAEAAHHVMEPLTHDNWSWRF</sequence>
<keyword evidence="7" id="KW-0472">Membrane</keyword>
<evidence type="ECO:0000256" key="2">
    <source>
        <dbReference type="ARBA" id="ARBA00022723"/>
    </source>
</evidence>
<keyword evidence="6" id="KW-0349">Heme</keyword>
<evidence type="ECO:0000256" key="4">
    <source>
        <dbReference type="ARBA" id="ARBA00023004"/>
    </source>
</evidence>
<dbReference type="PANTHER" id="PTHR46300:SF2">
    <property type="entry name" value="CYTOCHROME P450 MONOOXYGENASE ALNH-RELATED"/>
    <property type="match status" value="1"/>
</dbReference>
<keyword evidence="9" id="KW-1185">Reference proteome</keyword>
<keyword evidence="7" id="KW-1133">Transmembrane helix</keyword>
<proteinExistence type="inferred from homology"/>
<comment type="caution">
    <text evidence="8">The sequence shown here is derived from an EMBL/GenBank/DDBJ whole genome shotgun (WGS) entry which is preliminary data.</text>
</comment>
<keyword evidence="2 6" id="KW-0479">Metal-binding</keyword>
<organism evidence="8 9">
    <name type="scientific">Nothophoma quercina</name>
    <dbReference type="NCBI Taxonomy" id="749835"/>
    <lineage>
        <taxon>Eukaryota</taxon>
        <taxon>Fungi</taxon>
        <taxon>Dikarya</taxon>
        <taxon>Ascomycota</taxon>
        <taxon>Pezizomycotina</taxon>
        <taxon>Dothideomycetes</taxon>
        <taxon>Pleosporomycetidae</taxon>
        <taxon>Pleosporales</taxon>
        <taxon>Pleosporineae</taxon>
        <taxon>Didymellaceae</taxon>
        <taxon>Nothophoma</taxon>
    </lineage>
</organism>
<evidence type="ECO:0000313" key="8">
    <source>
        <dbReference type="EMBL" id="KAL1591805.1"/>
    </source>
</evidence>
<evidence type="ECO:0000256" key="7">
    <source>
        <dbReference type="SAM" id="Phobius"/>
    </source>
</evidence>
<dbReference type="SUPFAM" id="SSF48264">
    <property type="entry name" value="Cytochrome P450"/>
    <property type="match status" value="1"/>
</dbReference>
<dbReference type="InterPro" id="IPR036396">
    <property type="entry name" value="Cyt_P450_sf"/>
</dbReference>
<dbReference type="PRINTS" id="PR00463">
    <property type="entry name" value="EP450I"/>
</dbReference>
<evidence type="ECO:0008006" key="10">
    <source>
        <dbReference type="Google" id="ProtNLM"/>
    </source>
</evidence>
<dbReference type="InterPro" id="IPR017972">
    <property type="entry name" value="Cyt_P450_CS"/>
</dbReference>
<evidence type="ECO:0000256" key="5">
    <source>
        <dbReference type="ARBA" id="ARBA00023033"/>
    </source>
</evidence>
<dbReference type="Proteomes" id="UP001521222">
    <property type="component" value="Unassembled WGS sequence"/>
</dbReference>
<dbReference type="Gene3D" id="1.10.630.10">
    <property type="entry name" value="Cytochrome P450"/>
    <property type="match status" value="1"/>
</dbReference>
<keyword evidence="5 6" id="KW-0503">Monooxygenase</keyword>
<dbReference type="Pfam" id="PF00067">
    <property type="entry name" value="p450"/>
    <property type="match status" value="1"/>
</dbReference>